<feature type="domain" description="DUF4340" evidence="1">
    <location>
        <begin position="68"/>
        <end position="201"/>
    </location>
</feature>
<sequence>MKIKKEYIILIAVAAAAVVYLALREQGKIQYKIPVLEKISTSSLDRLVVEKEGENLELAKEGEIWYIQPEQHRADGGKVDRMLDSLAKPDLVDLVSEAKSYTPYNLDEAAVIKATVYEKGNPVRTLYIGKPSNNYKYTYVRIPDDSRVYTLQGTIRSSFEVKREGLRDRQILLFSPADIKRITLTRGQRKIVIVKSGGDKAEAALLAAYAKKTWSPPRTETE</sequence>
<comment type="caution">
    <text evidence="2">The sequence shown here is derived from an EMBL/GenBank/DDBJ whole genome shotgun (WGS) entry which is preliminary data.</text>
</comment>
<evidence type="ECO:0000259" key="1">
    <source>
        <dbReference type="Pfam" id="PF14238"/>
    </source>
</evidence>
<evidence type="ECO:0000313" key="2">
    <source>
        <dbReference type="EMBL" id="KKK80809.1"/>
    </source>
</evidence>
<protein>
    <recommendedName>
        <fullName evidence="1">DUF4340 domain-containing protein</fullName>
    </recommendedName>
</protein>
<dbReference type="EMBL" id="LAZR01053409">
    <property type="protein sequence ID" value="KKK80809.1"/>
    <property type="molecule type" value="Genomic_DNA"/>
</dbReference>
<dbReference type="AlphaFoldDB" id="A0A0F9AQS1"/>
<gene>
    <name evidence="2" type="ORF">LCGC14_2819780</name>
</gene>
<accession>A0A0F9AQS1</accession>
<name>A0A0F9AQS1_9ZZZZ</name>
<dbReference type="InterPro" id="IPR025641">
    <property type="entry name" value="DUF4340"/>
</dbReference>
<reference evidence="2" key="1">
    <citation type="journal article" date="2015" name="Nature">
        <title>Complex archaea that bridge the gap between prokaryotes and eukaryotes.</title>
        <authorList>
            <person name="Spang A."/>
            <person name="Saw J.H."/>
            <person name="Jorgensen S.L."/>
            <person name="Zaremba-Niedzwiedzka K."/>
            <person name="Martijn J."/>
            <person name="Lind A.E."/>
            <person name="van Eijk R."/>
            <person name="Schleper C."/>
            <person name="Guy L."/>
            <person name="Ettema T.J."/>
        </authorList>
    </citation>
    <scope>NUCLEOTIDE SEQUENCE</scope>
</reference>
<proteinExistence type="predicted"/>
<dbReference type="Pfam" id="PF14238">
    <property type="entry name" value="DUF4340"/>
    <property type="match status" value="1"/>
</dbReference>
<organism evidence="2">
    <name type="scientific">marine sediment metagenome</name>
    <dbReference type="NCBI Taxonomy" id="412755"/>
    <lineage>
        <taxon>unclassified sequences</taxon>
        <taxon>metagenomes</taxon>
        <taxon>ecological metagenomes</taxon>
    </lineage>
</organism>